<sequence>MLAKCVEPTIEKRYSNLKKIQVSLVYKAMIIRTFHPVNDNERNNPDNVPGDREDNAEVMARKRRILRSPNVFSIILLLSTILIFLVITHYVYFHRPDNLFPDQDVSLNLSLKRPAIRSLNITIVAVINNVSQLSEYRFALDTVRCYSKMHKYPFRLVKSYEYRHCRHRDGMFRRHCVVAEVLKTTDWVLFIDADIGVVNPNRLIEEYIDTNYDITFYDRFCSWEVAMGSYIVKNTDFSRRFLMNFANFETHLPDSFHGSDNGAIHAYLLETLVPDSLKEAHVCYSIWHQSRGYSDLFLYEACIRSILGSQRNFEKVRIVKKGTGWVRDIWITNSRWSPERDFMLHGLKENDRSSYPDGVLSKLRSLISYRFTWYPPLSTNLDMQKCSTGSVEWHYDQRLRVSREEVEERLHELARTVEKDRWSALGRVQDYL</sequence>
<organism evidence="2 3">
    <name type="scientific">Cylicocyclus nassatus</name>
    <name type="common">Nematode worm</name>
    <dbReference type="NCBI Taxonomy" id="53992"/>
    <lineage>
        <taxon>Eukaryota</taxon>
        <taxon>Metazoa</taxon>
        <taxon>Ecdysozoa</taxon>
        <taxon>Nematoda</taxon>
        <taxon>Chromadorea</taxon>
        <taxon>Rhabditida</taxon>
        <taxon>Rhabditina</taxon>
        <taxon>Rhabditomorpha</taxon>
        <taxon>Strongyloidea</taxon>
        <taxon>Strongylidae</taxon>
        <taxon>Cylicocyclus</taxon>
    </lineage>
</organism>
<reference evidence="2" key="1">
    <citation type="submission" date="2023-07" db="EMBL/GenBank/DDBJ databases">
        <authorList>
            <consortium name="CYATHOMIX"/>
        </authorList>
    </citation>
    <scope>NUCLEOTIDE SEQUENCE</scope>
    <source>
        <strain evidence="2">N/A</strain>
    </source>
</reference>
<protein>
    <submittedName>
        <fullName evidence="2">Uncharacterized protein</fullName>
    </submittedName>
</protein>
<gene>
    <name evidence="2" type="ORF">CYNAS_LOCUS5637</name>
</gene>
<dbReference type="PANTHER" id="PTHR31562:SF9">
    <property type="entry name" value="GLYCOSYLTRANSFERASE FAMILY 8 PROTEIN"/>
    <property type="match status" value="1"/>
</dbReference>
<feature type="transmembrane region" description="Helical" evidence="1">
    <location>
        <begin position="71"/>
        <end position="93"/>
    </location>
</feature>
<evidence type="ECO:0000313" key="2">
    <source>
        <dbReference type="EMBL" id="CAJ0593654.1"/>
    </source>
</evidence>
<dbReference type="EMBL" id="CATQJL010000112">
    <property type="protein sequence ID" value="CAJ0593654.1"/>
    <property type="molecule type" value="Genomic_DNA"/>
</dbReference>
<dbReference type="PANTHER" id="PTHR31562">
    <property type="entry name" value="PROTEIN CBG18972"/>
    <property type="match status" value="1"/>
</dbReference>
<proteinExistence type="predicted"/>
<evidence type="ECO:0000256" key="1">
    <source>
        <dbReference type="SAM" id="Phobius"/>
    </source>
</evidence>
<dbReference type="AlphaFoldDB" id="A0AA36DTU3"/>
<comment type="caution">
    <text evidence="2">The sequence shown here is derived from an EMBL/GenBank/DDBJ whole genome shotgun (WGS) entry which is preliminary data.</text>
</comment>
<keyword evidence="1" id="KW-1133">Transmembrane helix</keyword>
<accession>A0AA36DTU3</accession>
<keyword evidence="1" id="KW-0472">Membrane</keyword>
<evidence type="ECO:0000313" key="3">
    <source>
        <dbReference type="Proteomes" id="UP001176961"/>
    </source>
</evidence>
<dbReference type="Gene3D" id="3.90.550.10">
    <property type="entry name" value="Spore Coat Polysaccharide Biosynthesis Protein SpsA, Chain A"/>
    <property type="match status" value="1"/>
</dbReference>
<dbReference type="SUPFAM" id="SSF53448">
    <property type="entry name" value="Nucleotide-diphospho-sugar transferases"/>
    <property type="match status" value="1"/>
</dbReference>
<dbReference type="InterPro" id="IPR004988">
    <property type="entry name" value="DUF273"/>
</dbReference>
<keyword evidence="3" id="KW-1185">Reference proteome</keyword>
<name>A0AA36DTU3_CYLNA</name>
<keyword evidence="1" id="KW-0812">Transmembrane</keyword>
<dbReference type="Proteomes" id="UP001176961">
    <property type="component" value="Unassembled WGS sequence"/>
</dbReference>
<dbReference type="Pfam" id="PF03314">
    <property type="entry name" value="DUF273"/>
    <property type="match status" value="1"/>
</dbReference>
<dbReference type="InterPro" id="IPR029044">
    <property type="entry name" value="Nucleotide-diphossugar_trans"/>
</dbReference>